<dbReference type="Pfam" id="PF00916">
    <property type="entry name" value="Sulfate_transp"/>
    <property type="match status" value="1"/>
</dbReference>
<dbReference type="InterPro" id="IPR011547">
    <property type="entry name" value="SLC26A/SulP_dom"/>
</dbReference>
<keyword evidence="2 6" id="KW-0812">Transmembrane</keyword>
<feature type="transmembrane region" description="Helical" evidence="6">
    <location>
        <begin position="459"/>
        <end position="492"/>
    </location>
</feature>
<feature type="region of interest" description="Disordered" evidence="5">
    <location>
        <begin position="585"/>
        <end position="612"/>
    </location>
</feature>
<gene>
    <name evidence="8" type="primary">RvY_02761-1</name>
    <name evidence="8" type="synonym">RvY_02761.1</name>
    <name evidence="8" type="ORF">RvY_02761</name>
</gene>
<dbReference type="Proteomes" id="UP000186922">
    <property type="component" value="Unassembled WGS sequence"/>
</dbReference>
<keyword evidence="9" id="KW-1185">Reference proteome</keyword>
<evidence type="ECO:0000256" key="4">
    <source>
        <dbReference type="ARBA" id="ARBA00023136"/>
    </source>
</evidence>
<evidence type="ECO:0000259" key="7">
    <source>
        <dbReference type="Pfam" id="PF00916"/>
    </source>
</evidence>
<feature type="transmembrane region" description="Helical" evidence="6">
    <location>
        <begin position="428"/>
        <end position="447"/>
    </location>
</feature>
<dbReference type="GO" id="GO:0008271">
    <property type="term" value="F:secondary active sulfate transmembrane transporter activity"/>
    <property type="evidence" value="ECO:0007669"/>
    <property type="project" value="InterPro"/>
</dbReference>
<dbReference type="GO" id="GO:0016020">
    <property type="term" value="C:membrane"/>
    <property type="evidence" value="ECO:0007669"/>
    <property type="project" value="UniProtKB-SubCell"/>
</dbReference>
<feature type="transmembrane region" description="Helical" evidence="6">
    <location>
        <begin position="147"/>
        <end position="173"/>
    </location>
</feature>
<evidence type="ECO:0000256" key="1">
    <source>
        <dbReference type="ARBA" id="ARBA00004141"/>
    </source>
</evidence>
<evidence type="ECO:0000256" key="5">
    <source>
        <dbReference type="SAM" id="MobiDB-lite"/>
    </source>
</evidence>
<keyword evidence="4 6" id="KW-0472">Membrane</keyword>
<evidence type="ECO:0000256" key="2">
    <source>
        <dbReference type="ARBA" id="ARBA00022692"/>
    </source>
</evidence>
<organism evidence="8 9">
    <name type="scientific">Ramazzottius varieornatus</name>
    <name type="common">Water bear</name>
    <name type="synonym">Tardigrade</name>
    <dbReference type="NCBI Taxonomy" id="947166"/>
    <lineage>
        <taxon>Eukaryota</taxon>
        <taxon>Metazoa</taxon>
        <taxon>Ecdysozoa</taxon>
        <taxon>Tardigrada</taxon>
        <taxon>Eutardigrada</taxon>
        <taxon>Parachela</taxon>
        <taxon>Hypsibioidea</taxon>
        <taxon>Ramazzottiidae</taxon>
        <taxon>Ramazzottius</taxon>
    </lineage>
</organism>
<dbReference type="AlphaFoldDB" id="A0A1D1UP93"/>
<evidence type="ECO:0000313" key="8">
    <source>
        <dbReference type="EMBL" id="GAU90330.1"/>
    </source>
</evidence>
<dbReference type="SUPFAM" id="SSF52091">
    <property type="entry name" value="SpoIIaa-like"/>
    <property type="match status" value="1"/>
</dbReference>
<feature type="transmembrane region" description="Helical" evidence="6">
    <location>
        <begin position="76"/>
        <end position="96"/>
    </location>
</feature>
<comment type="subcellular location">
    <subcellularLocation>
        <location evidence="1">Membrane</location>
        <topology evidence="1">Multi-pass membrane protein</topology>
    </subcellularLocation>
</comment>
<sequence>MEGRTASVSAMEDARNIAREPHYDDCIKIYGAYHTIHPLKPRCEFHRQTPSWVIRHILPCIAWIQSYRWVFLEYDILAGLTVGLTVIPQSLAYASIAELPVQYGLYTALVAPFIYAFLGTSKDVSLGPTTVMALLVAQKTTQYPPEMAVTVAVMLTFYSGFVQAFMGLFHLGFFVDFISLSVSKAFIAAAAVIISAQQLKGLLGLTIPTDHFVVVLYDTFADIRQTNYWDLILGLSCIILIICLSCTTPKPGFIQTRWYDKVVYQILRLSSNAKFAIAIGAAGAVEAALLSQNIDVLSLPQHVKPGFPPMGPPKFHVGNQTDWQTFKSLGSSLVVVPLIGLLELATIAKSFAQENQYTVNSSAEFRAVGIANIVSSFFSSYPVTASFSRSALNSQCGVKTPAASLLTGLLVVLATLFLTQWLHYVPTASLAAVIICAVLPSIDFSIVGNMWKVRKGDLLPFFVTLIACFVLNIEWGVLIGVFISVALILFPIARPTVAVYHNGTELIVTPYGNVHFPAIGYMRKLIIQHMEQTVNGPGRIVIDGSHWTDLDYTVAARMRDVINEVQNMGWDISFTEMSEMVSGTFDTPAPRLRPRRAGSQDSVISNRSTVLA</sequence>
<proteinExistence type="predicted"/>
<dbReference type="STRING" id="947166.A0A1D1UP93"/>
<name>A0A1D1UP93_RAMVA</name>
<accession>A0A1D1UP93</accession>
<feature type="compositionally biased region" description="Polar residues" evidence="5">
    <location>
        <begin position="599"/>
        <end position="612"/>
    </location>
</feature>
<dbReference type="InterPro" id="IPR001902">
    <property type="entry name" value="SLC26A/SulP_fam"/>
</dbReference>
<dbReference type="InterPro" id="IPR018045">
    <property type="entry name" value="S04_transporter_CS"/>
</dbReference>
<dbReference type="PANTHER" id="PTHR11814">
    <property type="entry name" value="SULFATE TRANSPORTER"/>
    <property type="match status" value="1"/>
</dbReference>
<keyword evidence="3 6" id="KW-1133">Transmembrane helix</keyword>
<evidence type="ECO:0000256" key="6">
    <source>
        <dbReference type="SAM" id="Phobius"/>
    </source>
</evidence>
<protein>
    <recommendedName>
        <fullName evidence="7">SLC26A/SulP transporter domain-containing protein</fullName>
    </recommendedName>
</protein>
<dbReference type="PROSITE" id="PS01130">
    <property type="entry name" value="SLC26A"/>
    <property type="match status" value="1"/>
</dbReference>
<feature type="transmembrane region" description="Helical" evidence="6">
    <location>
        <begin position="103"/>
        <end position="120"/>
    </location>
</feature>
<feature type="transmembrane region" description="Helical" evidence="6">
    <location>
        <begin position="227"/>
        <end position="247"/>
    </location>
</feature>
<reference evidence="8 9" key="1">
    <citation type="journal article" date="2016" name="Nat. Commun.">
        <title>Extremotolerant tardigrade genome and improved radiotolerance of human cultured cells by tardigrade-unique protein.</title>
        <authorList>
            <person name="Hashimoto T."/>
            <person name="Horikawa D.D."/>
            <person name="Saito Y."/>
            <person name="Kuwahara H."/>
            <person name="Kozuka-Hata H."/>
            <person name="Shin-I T."/>
            <person name="Minakuchi Y."/>
            <person name="Ohishi K."/>
            <person name="Motoyama A."/>
            <person name="Aizu T."/>
            <person name="Enomoto A."/>
            <person name="Kondo K."/>
            <person name="Tanaka S."/>
            <person name="Hara Y."/>
            <person name="Koshikawa S."/>
            <person name="Sagara H."/>
            <person name="Miura T."/>
            <person name="Yokobori S."/>
            <person name="Miyagawa K."/>
            <person name="Suzuki Y."/>
            <person name="Kubo T."/>
            <person name="Oyama M."/>
            <person name="Kohara Y."/>
            <person name="Fujiyama A."/>
            <person name="Arakawa K."/>
            <person name="Katayama T."/>
            <person name="Toyoda A."/>
            <person name="Kunieda T."/>
        </authorList>
    </citation>
    <scope>NUCLEOTIDE SEQUENCE [LARGE SCALE GENOMIC DNA]</scope>
    <source>
        <strain evidence="8 9">YOKOZUNA-1</strain>
    </source>
</reference>
<comment type="caution">
    <text evidence="8">The sequence shown here is derived from an EMBL/GenBank/DDBJ whole genome shotgun (WGS) entry which is preliminary data.</text>
</comment>
<feature type="domain" description="SLC26A/SulP transporter" evidence="7">
    <location>
        <begin position="73"/>
        <end position="464"/>
    </location>
</feature>
<dbReference type="OrthoDB" id="288203at2759"/>
<evidence type="ECO:0000256" key="3">
    <source>
        <dbReference type="ARBA" id="ARBA00022989"/>
    </source>
</evidence>
<dbReference type="EMBL" id="BDGG01000001">
    <property type="protein sequence ID" value="GAU90330.1"/>
    <property type="molecule type" value="Genomic_DNA"/>
</dbReference>
<dbReference type="InterPro" id="IPR036513">
    <property type="entry name" value="STAS_dom_sf"/>
</dbReference>
<evidence type="ECO:0000313" key="9">
    <source>
        <dbReference type="Proteomes" id="UP000186922"/>
    </source>
</evidence>
<feature type="transmembrane region" description="Helical" evidence="6">
    <location>
        <begin position="402"/>
        <end position="422"/>
    </location>
</feature>